<name>A0ABN6NMP1_9ENTE</name>
<evidence type="ECO:0000313" key="2">
    <source>
        <dbReference type="Proteomes" id="UP000831692"/>
    </source>
</evidence>
<gene>
    <name evidence="1" type="ORF">ENLAB_05850</name>
</gene>
<protein>
    <submittedName>
        <fullName evidence="1">Uncharacterized protein</fullName>
    </submittedName>
</protein>
<dbReference type="EMBL" id="AP025635">
    <property type="protein sequence ID" value="BDG67021.1"/>
    <property type="molecule type" value="Genomic_DNA"/>
</dbReference>
<organism evidence="1 2">
    <name type="scientific">Enterococcus innesii</name>
    <dbReference type="NCBI Taxonomy" id="2839759"/>
    <lineage>
        <taxon>Bacteria</taxon>
        <taxon>Bacillati</taxon>
        <taxon>Bacillota</taxon>
        <taxon>Bacilli</taxon>
        <taxon>Lactobacillales</taxon>
        <taxon>Enterococcaceae</taxon>
        <taxon>Enterococcus</taxon>
    </lineage>
</organism>
<reference evidence="1 2" key="1">
    <citation type="submission" date="2022-03" db="EMBL/GenBank/DDBJ databases">
        <title>Complete genome sequence of Enterococcus innesii DB-1.</title>
        <authorList>
            <person name="Fukuda D."/>
            <person name="Nolasco-Hipolito C."/>
        </authorList>
    </citation>
    <scope>NUCLEOTIDE SEQUENCE [LARGE SCALE GENOMIC DNA]</scope>
    <source>
        <strain evidence="1 2">DB-1</strain>
    </source>
</reference>
<evidence type="ECO:0000313" key="1">
    <source>
        <dbReference type="EMBL" id="BDG67021.1"/>
    </source>
</evidence>
<accession>A0ABN6NMP1</accession>
<sequence>MDTVSKIFFPYVVISIPTLRFRNPEKTESTITERKVEKPDKKSSPFLYDFSDHKHKIDAMLIILKYINICSSHSDISSNNTTI</sequence>
<dbReference type="Proteomes" id="UP000831692">
    <property type="component" value="Chromosome"/>
</dbReference>
<proteinExistence type="predicted"/>
<keyword evidence="2" id="KW-1185">Reference proteome</keyword>